<dbReference type="PROSITE" id="PS51257">
    <property type="entry name" value="PROKAR_LIPOPROTEIN"/>
    <property type="match status" value="1"/>
</dbReference>
<reference evidence="1" key="1">
    <citation type="journal article" date="2014" name="Int. J. Syst. Evol. Microbiol.">
        <title>Complete genome of a new Firmicutes species belonging to the dominant human colonic microbiota ('Ruminococcus bicirculans') reveals two chromosomes and a selective capacity to utilize plant glucans.</title>
        <authorList>
            <consortium name="NISC Comparative Sequencing Program"/>
            <person name="Wegmann U."/>
            <person name="Louis P."/>
            <person name="Goesmann A."/>
            <person name="Henrissat B."/>
            <person name="Duncan S.H."/>
            <person name="Flint H.J."/>
        </authorList>
    </citation>
    <scope>NUCLEOTIDE SEQUENCE</scope>
    <source>
        <strain evidence="1">CGMCC 1.12707</strain>
    </source>
</reference>
<dbReference type="RefSeq" id="WP_143147220.1">
    <property type="nucleotide sequence ID" value="NZ_BMFL01000010.1"/>
</dbReference>
<keyword evidence="4" id="KW-1185">Reference proteome</keyword>
<sequence>MKKLLPTLVIICSILSCQDEISNEIKEQYNSNQQQNGSIIEGRLFFKSEEDFREYHSNLDSKEIDQISNEMETKLYSKNFISLVPYISEHSTPSVVEKISKSYSNSIPEDDILEHFDDLEDILGDDLFASLLNSNSEIQIGDDIYKYTDQGLFIVNKDKYNNLEKFILNYDVHSLNDVQNIQKFKNRLDYNPSGGLVQLEDGISHYINYSDDNFEENSKDSKNHKISNRNNFDLESIANNLAECNLKSPFLGNLFGTTKVCINRYQRRRRVKLKYYNVDLKLVYAIGIKVKNQRRHVLWFNERAEKIVLGINSITWGFHHKSDFSKIRNLRLSGVATYFVNNISTSNNPYHVSGRQIFKDNGFGQITHVSPYYSPKLPFEKKLKLDAVVEFALDNRLIKNEEDARFAFYKFAYGKVEGLLNQLGNDRLKRVGVVMITPDDYWVQFYDFSNSCNSCRRLEHVFDWGIMTPTFTYNFGAGSGSQDINIKSFSGDLKKSNVLGISAFGMIKNSNNWHGNKFNLGIKK</sequence>
<dbReference type="Proteomes" id="UP000184120">
    <property type="component" value="Unassembled WGS sequence"/>
</dbReference>
<reference evidence="3" key="3">
    <citation type="submission" date="2016-11" db="EMBL/GenBank/DDBJ databases">
        <authorList>
            <person name="Varghese N."/>
            <person name="Submissions S."/>
        </authorList>
    </citation>
    <scope>NUCLEOTIDE SEQUENCE [LARGE SCALE GENOMIC DNA]</scope>
    <source>
        <strain evidence="3">DSM 27989</strain>
    </source>
</reference>
<dbReference type="EMBL" id="FRBH01000002">
    <property type="protein sequence ID" value="SHK64238.1"/>
    <property type="molecule type" value="Genomic_DNA"/>
</dbReference>
<dbReference type="STRING" id="1434701.SAMN05443634_102211"/>
<evidence type="ECO:0000313" key="4">
    <source>
        <dbReference type="Proteomes" id="UP000650994"/>
    </source>
</evidence>
<evidence type="ECO:0000313" key="2">
    <source>
        <dbReference type="EMBL" id="SHK64238.1"/>
    </source>
</evidence>
<evidence type="ECO:0000313" key="3">
    <source>
        <dbReference type="Proteomes" id="UP000184120"/>
    </source>
</evidence>
<dbReference type="EMBL" id="BMFL01000010">
    <property type="protein sequence ID" value="GGE99951.1"/>
    <property type="molecule type" value="Genomic_DNA"/>
</dbReference>
<reference evidence="1" key="5">
    <citation type="submission" date="2024-05" db="EMBL/GenBank/DDBJ databases">
        <authorList>
            <person name="Sun Q."/>
            <person name="Zhou Y."/>
        </authorList>
    </citation>
    <scope>NUCLEOTIDE SEQUENCE</scope>
    <source>
        <strain evidence="1">CGMCC 1.12707</strain>
    </source>
</reference>
<dbReference type="OrthoDB" id="1110966at2"/>
<name>A0A1M6U567_9FLAO</name>
<dbReference type="AlphaFoldDB" id="A0A1M6U567"/>
<protein>
    <submittedName>
        <fullName evidence="2">Uncharacterized protein</fullName>
    </submittedName>
</protein>
<gene>
    <name evidence="1" type="ORF">GCM10010984_16930</name>
    <name evidence="2" type="ORF">SAMN05443634_102211</name>
</gene>
<reference evidence="2" key="2">
    <citation type="submission" date="2016-11" db="EMBL/GenBank/DDBJ databases">
        <authorList>
            <person name="Jaros S."/>
            <person name="Januszkiewicz K."/>
            <person name="Wedrychowicz H."/>
        </authorList>
    </citation>
    <scope>NUCLEOTIDE SEQUENCE [LARGE SCALE GENOMIC DNA]</scope>
    <source>
        <strain evidence="2">DSM 27989</strain>
    </source>
</reference>
<proteinExistence type="predicted"/>
<accession>A0A1M6U567</accession>
<dbReference type="Proteomes" id="UP000650994">
    <property type="component" value="Unassembled WGS sequence"/>
</dbReference>
<organism evidence="2 3">
    <name type="scientific">Chishuiella changwenlii</name>
    <dbReference type="NCBI Taxonomy" id="1434701"/>
    <lineage>
        <taxon>Bacteria</taxon>
        <taxon>Pseudomonadati</taxon>
        <taxon>Bacteroidota</taxon>
        <taxon>Flavobacteriia</taxon>
        <taxon>Flavobacteriales</taxon>
        <taxon>Weeksellaceae</taxon>
        <taxon>Chishuiella</taxon>
    </lineage>
</organism>
<evidence type="ECO:0000313" key="1">
    <source>
        <dbReference type="EMBL" id="GGE99951.1"/>
    </source>
</evidence>
<reference evidence="4" key="4">
    <citation type="journal article" date="2019" name="Int. J. Syst. Evol. Microbiol.">
        <title>The Global Catalogue of Microorganisms (GCM) 10K type strain sequencing project: providing services to taxonomists for standard genome sequencing and annotation.</title>
        <authorList>
            <consortium name="The Broad Institute Genomics Platform"/>
            <consortium name="The Broad Institute Genome Sequencing Center for Infectious Disease"/>
            <person name="Wu L."/>
            <person name="Ma J."/>
        </authorList>
    </citation>
    <scope>NUCLEOTIDE SEQUENCE [LARGE SCALE GENOMIC DNA]</scope>
    <source>
        <strain evidence="4">CGMCC 1.12707</strain>
    </source>
</reference>